<proteinExistence type="predicted"/>
<keyword evidence="1" id="KW-1133">Transmembrane helix</keyword>
<dbReference type="RefSeq" id="WP_186912069.1">
    <property type="nucleotide sequence ID" value="NZ_JACOFV010000006.1"/>
</dbReference>
<keyword evidence="1" id="KW-0472">Membrane</keyword>
<sequence>MAEQGKLSSWLSAHPVWTFVLLTSSFLGFGILSVDLAKVILANAEYISSNGWAGLIDGGLQQLFEIIRNAIAAMMFYLLFKLCEHVLVDKLANQNLKSRQD</sequence>
<name>A0A923HGU3_9BURK</name>
<keyword evidence="3" id="KW-1185">Reference proteome</keyword>
<evidence type="ECO:0000256" key="1">
    <source>
        <dbReference type="SAM" id="Phobius"/>
    </source>
</evidence>
<dbReference type="AlphaFoldDB" id="A0A923HGU3"/>
<gene>
    <name evidence="2" type="ORF">H8K32_08625</name>
</gene>
<feature type="transmembrane region" description="Helical" evidence="1">
    <location>
        <begin position="16"/>
        <end position="37"/>
    </location>
</feature>
<organism evidence="2 3">
    <name type="scientific">Undibacterium jejuense</name>
    <dbReference type="NCBI Taxonomy" id="1344949"/>
    <lineage>
        <taxon>Bacteria</taxon>
        <taxon>Pseudomonadati</taxon>
        <taxon>Pseudomonadota</taxon>
        <taxon>Betaproteobacteria</taxon>
        <taxon>Burkholderiales</taxon>
        <taxon>Oxalobacteraceae</taxon>
        <taxon>Undibacterium</taxon>
    </lineage>
</organism>
<comment type="caution">
    <text evidence="2">The sequence shown here is derived from an EMBL/GenBank/DDBJ whole genome shotgun (WGS) entry which is preliminary data.</text>
</comment>
<evidence type="ECO:0000313" key="2">
    <source>
        <dbReference type="EMBL" id="MBC3862158.1"/>
    </source>
</evidence>
<keyword evidence="1" id="KW-0812">Transmembrane</keyword>
<dbReference type="EMBL" id="JACOFV010000006">
    <property type="protein sequence ID" value="MBC3862158.1"/>
    <property type="molecule type" value="Genomic_DNA"/>
</dbReference>
<protein>
    <submittedName>
        <fullName evidence="2">Uncharacterized protein</fullName>
    </submittedName>
</protein>
<accession>A0A923HGU3</accession>
<reference evidence="2" key="1">
    <citation type="submission" date="2020-08" db="EMBL/GenBank/DDBJ databases">
        <title>Novel species isolated from subtropical streams in China.</title>
        <authorList>
            <person name="Lu H."/>
        </authorList>
    </citation>
    <scope>NUCLEOTIDE SEQUENCE</scope>
    <source>
        <strain evidence="2">KACC 12607</strain>
    </source>
</reference>
<evidence type="ECO:0000313" key="3">
    <source>
        <dbReference type="Proteomes" id="UP000634011"/>
    </source>
</evidence>
<dbReference type="Proteomes" id="UP000634011">
    <property type="component" value="Unassembled WGS sequence"/>
</dbReference>